<dbReference type="Proteomes" id="UP000262714">
    <property type="component" value="Segment"/>
</dbReference>
<sequence length="299" mass="34820">MVYRKVRMVREMSELKKCITKDGETFETYVELGGANPKDYDLQILQTAEKRVLNGTNKTLRTALNSIGGMRNMKNEGVKVKDVKDAEFDEYGLSEAFYTAQQIATIRRAIDRYHEGYDIATPYQENGVIQLAKYELMMRELEAKIAQSPNKDVIASLKMIQELHAKLNNDMKFTTRQSVGDANSEDMFTNACIDYEKRFRGEYFAFEEVEDRDAMQDIMIKYADRIIDFMKESPTYFHFRKKIADELDVKPKELALVGLFTIEEFYDFLQINADRKMIQEKNDITFDDNFKDKGDKDGD</sequence>
<protein>
    <submittedName>
        <fullName evidence="1">Uncharacterized protein</fullName>
    </submittedName>
</protein>
<reference evidence="1 2" key="1">
    <citation type="submission" date="2018-02" db="EMBL/GenBank/DDBJ databases">
        <title>Genomic characterization of three novel Basilisk-like phages infecting Bacillus anthracis.</title>
        <authorList>
            <person name="Farlow J."/>
            <person name="Bolkvadze D."/>
            <person name="Leshkasheli L."/>
            <person name="Kusradze I."/>
            <person name="Kotorashvili A."/>
            <person name="Kotaria N."/>
            <person name="Balarjishvili N."/>
            <person name="Kvachadze L."/>
            <person name="Nikolich M."/>
            <person name="Kutateladze M."/>
        </authorList>
    </citation>
    <scope>NUCLEOTIDE SEQUENCE [LARGE SCALE GENOMIC DNA]</scope>
</reference>
<organism evidence="1 2">
    <name type="scientific">Bacillus phage v_B-Bak10</name>
    <dbReference type="NCBI Taxonomy" id="2094736"/>
    <lineage>
        <taxon>Viruses</taxon>
        <taxon>Duplodnaviria</taxon>
        <taxon>Heunggongvirae</taxon>
        <taxon>Uroviricota</taxon>
        <taxon>Caudoviricetes</taxon>
        <taxon>Sejongvirinae</taxon>
        <taxon>Basiliskvirus</taxon>
        <taxon>Basiliskvirus bak10</taxon>
    </lineage>
</organism>
<name>A0A385IK04_9CAUD</name>
<gene>
    <name evidence="1" type="ORF">vBBBak10_028</name>
</gene>
<evidence type="ECO:0000313" key="1">
    <source>
        <dbReference type="EMBL" id="AXY83221.1"/>
    </source>
</evidence>
<keyword evidence="2" id="KW-1185">Reference proteome</keyword>
<proteinExistence type="predicted"/>
<dbReference type="EMBL" id="MG967618">
    <property type="protein sequence ID" value="AXY83221.1"/>
    <property type="molecule type" value="Genomic_DNA"/>
</dbReference>
<accession>A0A385IK04</accession>
<evidence type="ECO:0000313" key="2">
    <source>
        <dbReference type="Proteomes" id="UP000262714"/>
    </source>
</evidence>